<evidence type="ECO:0000256" key="2">
    <source>
        <dbReference type="ARBA" id="ARBA00009347"/>
    </source>
</evidence>
<dbReference type="AlphaFoldDB" id="A0A4R7FMG0"/>
<dbReference type="Pfam" id="PF02771">
    <property type="entry name" value="Acyl-CoA_dh_N"/>
    <property type="match status" value="1"/>
</dbReference>
<evidence type="ECO:0000259" key="7">
    <source>
        <dbReference type="Pfam" id="PF02771"/>
    </source>
</evidence>
<dbReference type="Gene3D" id="1.10.540.10">
    <property type="entry name" value="Acyl-CoA dehydrogenase/oxidase, N-terminal domain"/>
    <property type="match status" value="1"/>
</dbReference>
<dbReference type="Pfam" id="PF00441">
    <property type="entry name" value="Acyl-CoA_dh_1"/>
    <property type="match status" value="1"/>
</dbReference>
<dbReference type="OrthoDB" id="3404950at2"/>
<evidence type="ECO:0000256" key="5">
    <source>
        <dbReference type="ARBA" id="ARBA00023002"/>
    </source>
</evidence>
<evidence type="ECO:0000259" key="6">
    <source>
        <dbReference type="Pfam" id="PF00441"/>
    </source>
</evidence>
<sequence length="386" mass="40855">MDSTSRALDRELLTRIAGRAAAHDRDGSFPSDDLEELRAAGYLAALVPEDRGGWGLSLEQLTVQQTRLAAAAPATALAVNMHLVWTAVAKTMHDRGDRALDFVLDEAAAGEVFAFGVSEPGNDLVLFGSTVEARTSPDGSVAFTGTKTPVSLSPVWTRLGTFGLDADGEDGPRIVWAFLERGAAGIEIVEDWDTLGQRATRSDTTRLHGAAARPERVVRRLPPGPNPDPLIFGVFVNFEILLAAVYAGIAHRAVELAAEAARRRTSLKLGGAPRSDDPDVRRRVATAALLDDALDPQIRSLARDVDERADHGPRWFAKASGLKVRVTEQAKAVVDQAVLVGGGSGYAAGSELSRLYRDVLAGAFNPSSADSALNTIATAVLGPPSP</sequence>
<dbReference type="SUPFAM" id="SSF47203">
    <property type="entry name" value="Acyl-CoA dehydrogenase C-terminal domain-like"/>
    <property type="match status" value="1"/>
</dbReference>
<protein>
    <submittedName>
        <fullName evidence="8">Alkylation response protein AidB-like acyl-CoA dehydrogenase</fullName>
    </submittedName>
</protein>
<dbReference type="GO" id="GO:0003995">
    <property type="term" value="F:acyl-CoA dehydrogenase activity"/>
    <property type="evidence" value="ECO:0007669"/>
    <property type="project" value="TreeGrafter"/>
</dbReference>
<dbReference type="PIRSF" id="PIRSF016578">
    <property type="entry name" value="HsaA"/>
    <property type="match status" value="1"/>
</dbReference>
<comment type="cofactor">
    <cofactor evidence="1">
        <name>FAD</name>
        <dbReference type="ChEBI" id="CHEBI:57692"/>
    </cofactor>
</comment>
<dbReference type="PANTHER" id="PTHR43884">
    <property type="entry name" value="ACYL-COA DEHYDROGENASE"/>
    <property type="match status" value="1"/>
</dbReference>
<dbReference type="InterPro" id="IPR037069">
    <property type="entry name" value="AcylCoA_DH/ox_N_sf"/>
</dbReference>
<keyword evidence="3" id="KW-0285">Flavoprotein</keyword>
<evidence type="ECO:0000313" key="8">
    <source>
        <dbReference type="EMBL" id="TDS77647.1"/>
    </source>
</evidence>
<comment type="caution">
    <text evidence="8">The sequence shown here is derived from an EMBL/GenBank/DDBJ whole genome shotgun (WGS) entry which is preliminary data.</text>
</comment>
<dbReference type="PANTHER" id="PTHR43884:SF25">
    <property type="entry name" value="ACYL-COA DEHYDROGENASE YDBM-RELATED"/>
    <property type="match status" value="1"/>
</dbReference>
<reference evidence="8 9" key="1">
    <citation type="submission" date="2019-03" db="EMBL/GenBank/DDBJ databases">
        <title>Genomic Encyclopedia of Archaeal and Bacterial Type Strains, Phase II (KMG-II): from individual species to whole genera.</title>
        <authorList>
            <person name="Goeker M."/>
        </authorList>
    </citation>
    <scope>NUCLEOTIDE SEQUENCE [LARGE SCALE GENOMIC DNA]</scope>
    <source>
        <strain evidence="8 9">DSM 24782</strain>
    </source>
</reference>
<organism evidence="8 9">
    <name type="scientific">Amnibacterium kyonggiense</name>
    <dbReference type="NCBI Taxonomy" id="595671"/>
    <lineage>
        <taxon>Bacteria</taxon>
        <taxon>Bacillati</taxon>
        <taxon>Actinomycetota</taxon>
        <taxon>Actinomycetes</taxon>
        <taxon>Micrococcales</taxon>
        <taxon>Microbacteriaceae</taxon>
        <taxon>Amnibacterium</taxon>
    </lineage>
</organism>
<dbReference type="InterPro" id="IPR013786">
    <property type="entry name" value="AcylCoA_DH/ox_N"/>
</dbReference>
<evidence type="ECO:0000256" key="3">
    <source>
        <dbReference type="ARBA" id="ARBA00022630"/>
    </source>
</evidence>
<feature type="domain" description="Acyl-CoA dehydrogenase/oxidase C-terminal" evidence="6">
    <location>
        <begin position="240"/>
        <end position="374"/>
    </location>
</feature>
<evidence type="ECO:0000256" key="1">
    <source>
        <dbReference type="ARBA" id="ARBA00001974"/>
    </source>
</evidence>
<proteinExistence type="inferred from homology"/>
<accession>A0A4R7FMG0</accession>
<evidence type="ECO:0000256" key="4">
    <source>
        <dbReference type="ARBA" id="ARBA00022827"/>
    </source>
</evidence>
<dbReference type="InterPro" id="IPR009100">
    <property type="entry name" value="AcylCoA_DH/oxidase_NM_dom_sf"/>
</dbReference>
<dbReference type="InterPro" id="IPR036250">
    <property type="entry name" value="AcylCo_DH-like_C"/>
</dbReference>
<dbReference type="Gene3D" id="2.40.110.10">
    <property type="entry name" value="Butyryl-CoA Dehydrogenase, subunit A, domain 2"/>
    <property type="match status" value="1"/>
</dbReference>
<dbReference type="InterPro" id="IPR046373">
    <property type="entry name" value="Acyl-CoA_Oxase/DH_mid-dom_sf"/>
</dbReference>
<name>A0A4R7FMG0_9MICO</name>
<comment type="similarity">
    <text evidence="2">Belongs to the acyl-CoA dehydrogenase family.</text>
</comment>
<dbReference type="Gene3D" id="1.20.140.10">
    <property type="entry name" value="Butyryl-CoA Dehydrogenase, subunit A, domain 3"/>
    <property type="match status" value="1"/>
</dbReference>
<gene>
    <name evidence="8" type="ORF">CLV52_2605</name>
</gene>
<keyword evidence="4" id="KW-0274">FAD</keyword>
<keyword evidence="5" id="KW-0560">Oxidoreductase</keyword>
<evidence type="ECO:0000313" key="9">
    <source>
        <dbReference type="Proteomes" id="UP000295344"/>
    </source>
</evidence>
<dbReference type="InterPro" id="IPR009075">
    <property type="entry name" value="AcylCo_DH/oxidase_C"/>
</dbReference>
<dbReference type="GO" id="GO:0050660">
    <property type="term" value="F:flavin adenine dinucleotide binding"/>
    <property type="evidence" value="ECO:0007669"/>
    <property type="project" value="InterPro"/>
</dbReference>
<feature type="domain" description="Acyl-CoA dehydrogenase/oxidase N-terminal" evidence="7">
    <location>
        <begin position="14"/>
        <end position="84"/>
    </location>
</feature>
<dbReference type="EMBL" id="SOAM01000002">
    <property type="protein sequence ID" value="TDS77647.1"/>
    <property type="molecule type" value="Genomic_DNA"/>
</dbReference>
<dbReference type="RefSeq" id="WP_133766690.1">
    <property type="nucleotide sequence ID" value="NZ_BAAARP010000004.1"/>
</dbReference>
<keyword evidence="9" id="KW-1185">Reference proteome</keyword>
<dbReference type="Proteomes" id="UP000295344">
    <property type="component" value="Unassembled WGS sequence"/>
</dbReference>
<dbReference type="SUPFAM" id="SSF56645">
    <property type="entry name" value="Acyl-CoA dehydrogenase NM domain-like"/>
    <property type="match status" value="1"/>
</dbReference>